<keyword evidence="7 9" id="KW-0411">Iron-sulfur</keyword>
<dbReference type="AlphaFoldDB" id="A0A9D9H3C2"/>
<dbReference type="PANTHER" id="PTHR10949">
    <property type="entry name" value="LIPOYL SYNTHASE"/>
    <property type="match status" value="1"/>
</dbReference>
<feature type="binding site" evidence="9">
    <location>
        <position position="91"/>
    </location>
    <ligand>
        <name>[4Fe-4S] cluster</name>
        <dbReference type="ChEBI" id="CHEBI:49883"/>
        <label>2</label>
        <note>4Fe-4S-S-AdoMet</note>
    </ligand>
</feature>
<dbReference type="Gene3D" id="3.20.20.70">
    <property type="entry name" value="Aldolase class I"/>
    <property type="match status" value="1"/>
</dbReference>
<protein>
    <recommendedName>
        <fullName evidence="9">Lipoyl synthase</fullName>
        <ecNumber evidence="9">2.8.1.8</ecNumber>
    </recommendedName>
    <alternativeName>
        <fullName evidence="9">Lip-syn</fullName>
        <shortName evidence="9">LS</shortName>
    </alternativeName>
    <alternativeName>
        <fullName evidence="9">Lipoate synthase</fullName>
    </alternativeName>
    <alternativeName>
        <fullName evidence="9">Lipoic acid synthase</fullName>
    </alternativeName>
    <alternativeName>
        <fullName evidence="9">Sulfur insertion protein LipA</fullName>
    </alternativeName>
</protein>
<dbReference type="FunFam" id="3.20.20.70:FF:000040">
    <property type="entry name" value="Lipoyl synthase"/>
    <property type="match status" value="1"/>
</dbReference>
<dbReference type="CDD" id="cd01335">
    <property type="entry name" value="Radical_SAM"/>
    <property type="match status" value="1"/>
</dbReference>
<feature type="binding site" evidence="9">
    <location>
        <position position="302"/>
    </location>
    <ligand>
        <name>[4Fe-4S] cluster</name>
        <dbReference type="ChEBI" id="CHEBI:49883"/>
        <label>1</label>
    </ligand>
</feature>
<keyword evidence="6 9" id="KW-0408">Iron</keyword>
<dbReference type="EC" id="2.8.1.8" evidence="9"/>
<feature type="domain" description="Radical SAM core" evidence="10">
    <location>
        <begin position="77"/>
        <end position="291"/>
    </location>
</feature>
<dbReference type="InterPro" id="IPR031691">
    <property type="entry name" value="LIAS_N"/>
</dbReference>
<dbReference type="Proteomes" id="UP000823612">
    <property type="component" value="Unassembled WGS sequence"/>
</dbReference>
<comment type="function">
    <text evidence="9">Catalyzes the radical-mediated insertion of two sulfur atoms into the C-6 and C-8 positions of the octanoyl moiety bound to the lipoyl domains of lipoate-dependent enzymes, thereby converting the octanoylated domains into lipoylated derivatives.</text>
</comment>
<keyword evidence="1 9" id="KW-0004">4Fe-4S</keyword>
<keyword evidence="5 9" id="KW-0479">Metal-binding</keyword>
<dbReference type="InterPro" id="IPR006638">
    <property type="entry name" value="Elp3/MiaA/NifB-like_rSAM"/>
</dbReference>
<keyword evidence="4 9" id="KW-0949">S-adenosyl-L-methionine</keyword>
<evidence type="ECO:0000256" key="3">
    <source>
        <dbReference type="ARBA" id="ARBA00022679"/>
    </source>
</evidence>
<dbReference type="InterPro" id="IPR003698">
    <property type="entry name" value="Lipoyl_synth"/>
</dbReference>
<dbReference type="PROSITE" id="PS51918">
    <property type="entry name" value="RADICAL_SAM"/>
    <property type="match status" value="1"/>
</dbReference>
<dbReference type="SFLD" id="SFLDG01058">
    <property type="entry name" value="lipoyl_synthase_like"/>
    <property type="match status" value="1"/>
</dbReference>
<dbReference type="NCBIfam" id="TIGR00510">
    <property type="entry name" value="lipA"/>
    <property type="match status" value="1"/>
</dbReference>
<dbReference type="GO" id="GO:0009249">
    <property type="term" value="P:protein lipoylation"/>
    <property type="evidence" value="ECO:0007669"/>
    <property type="project" value="UniProtKB-UniRule"/>
</dbReference>
<comment type="subcellular location">
    <subcellularLocation>
        <location evidence="9">Cytoplasm</location>
    </subcellularLocation>
</comment>
<keyword evidence="3 9" id="KW-0808">Transferase</keyword>
<dbReference type="GO" id="GO:0046872">
    <property type="term" value="F:metal ion binding"/>
    <property type="evidence" value="ECO:0007669"/>
    <property type="project" value="UniProtKB-KW"/>
</dbReference>
<dbReference type="PANTHER" id="PTHR10949:SF0">
    <property type="entry name" value="LIPOYL SYNTHASE, MITOCHONDRIAL"/>
    <property type="match status" value="1"/>
</dbReference>
<keyword evidence="2 9" id="KW-0963">Cytoplasm</keyword>
<comment type="pathway">
    <text evidence="9">Protein modification; protein lipoylation via endogenous pathway; protein N(6)-(lipoyl)lysine from octanoyl-[acyl-carrier-protein]: step 2/2.</text>
</comment>
<dbReference type="GO" id="GO:0051539">
    <property type="term" value="F:4 iron, 4 sulfur cluster binding"/>
    <property type="evidence" value="ECO:0007669"/>
    <property type="project" value="UniProtKB-UniRule"/>
</dbReference>
<dbReference type="SMART" id="SM00729">
    <property type="entry name" value="Elp3"/>
    <property type="match status" value="1"/>
</dbReference>
<dbReference type="SFLD" id="SFLDS00029">
    <property type="entry name" value="Radical_SAM"/>
    <property type="match status" value="1"/>
</dbReference>
<dbReference type="NCBIfam" id="NF004019">
    <property type="entry name" value="PRK05481.1"/>
    <property type="match status" value="1"/>
</dbReference>
<comment type="cofactor">
    <cofactor evidence="9">
        <name>[4Fe-4S] cluster</name>
        <dbReference type="ChEBI" id="CHEBI:49883"/>
    </cofactor>
    <text evidence="9">Binds 2 [4Fe-4S] clusters per subunit. One cluster is coordinated with 3 cysteines and an exchangeable S-adenosyl-L-methionine.</text>
</comment>
<evidence type="ECO:0000313" key="12">
    <source>
        <dbReference type="Proteomes" id="UP000823612"/>
    </source>
</evidence>
<feature type="binding site" evidence="9">
    <location>
        <position position="76"/>
    </location>
    <ligand>
        <name>[4Fe-4S] cluster</name>
        <dbReference type="ChEBI" id="CHEBI:49883"/>
        <label>1</label>
    </ligand>
</feature>
<feature type="binding site" evidence="9">
    <location>
        <position position="65"/>
    </location>
    <ligand>
        <name>[4Fe-4S] cluster</name>
        <dbReference type="ChEBI" id="CHEBI:49883"/>
        <label>1</label>
    </ligand>
</feature>
<evidence type="ECO:0000256" key="6">
    <source>
        <dbReference type="ARBA" id="ARBA00023004"/>
    </source>
</evidence>
<name>A0A9D9H3C2_9BACT</name>
<dbReference type="InterPro" id="IPR007197">
    <property type="entry name" value="rSAM"/>
</dbReference>
<dbReference type="NCBIfam" id="NF009544">
    <property type="entry name" value="PRK12928.1"/>
    <property type="match status" value="1"/>
</dbReference>
<organism evidence="11 12">
    <name type="scientific">Candidatus Pullibacteroides excrementavium</name>
    <dbReference type="NCBI Taxonomy" id="2840905"/>
    <lineage>
        <taxon>Bacteria</taxon>
        <taxon>Pseudomonadati</taxon>
        <taxon>Bacteroidota</taxon>
        <taxon>Bacteroidia</taxon>
        <taxon>Bacteroidales</taxon>
        <taxon>Candidatus Pullibacteroides</taxon>
    </lineage>
</organism>
<evidence type="ECO:0000256" key="8">
    <source>
        <dbReference type="ARBA" id="ARBA00047326"/>
    </source>
</evidence>
<evidence type="ECO:0000256" key="9">
    <source>
        <dbReference type="HAMAP-Rule" id="MF_00206"/>
    </source>
</evidence>
<dbReference type="HAMAP" id="MF_00206">
    <property type="entry name" value="Lipoyl_synth"/>
    <property type="match status" value="1"/>
</dbReference>
<gene>
    <name evidence="9 11" type="primary">lipA</name>
    <name evidence="11" type="ORF">IAB08_07890</name>
</gene>
<dbReference type="InterPro" id="IPR058240">
    <property type="entry name" value="rSAM_sf"/>
</dbReference>
<dbReference type="InterPro" id="IPR013785">
    <property type="entry name" value="Aldolase_TIM"/>
</dbReference>
<evidence type="ECO:0000313" key="11">
    <source>
        <dbReference type="EMBL" id="MBO8433193.1"/>
    </source>
</evidence>
<dbReference type="GO" id="GO:0016992">
    <property type="term" value="F:lipoate synthase activity"/>
    <property type="evidence" value="ECO:0007669"/>
    <property type="project" value="UniProtKB-UniRule"/>
</dbReference>
<sequence>MKTNASAWLRRRKIPITNKQADNNNSGTMENSRRKPDWLKIKLPMGELSRKVQDTIKDNDLHTICTSGRCPNQGECWGCGTATFMIGGDICTRGCRFCNVKTGKPLPLDPTEPQHVADSVHLLQLKHVVITSVDRDDLPDLGASHWASVIREVKKLNPSTTMEVLIPDFQVRSELIDLVIAEKPEVISHNLETVRRLTPSIRSKATYDGSLKVLKQIAASGITAKSGIMLGLGETRDEILQAMDDLLAVGCSVMTIGQYLQPTRQNVEVQEYVRPETFAEYKEIGLEKGFRFVESGPLVRSSYHAERHVERK</sequence>
<evidence type="ECO:0000256" key="1">
    <source>
        <dbReference type="ARBA" id="ARBA00022485"/>
    </source>
</evidence>
<dbReference type="EMBL" id="JADIMZ010000115">
    <property type="protein sequence ID" value="MBO8433193.1"/>
    <property type="molecule type" value="Genomic_DNA"/>
</dbReference>
<accession>A0A9D9H3C2</accession>
<dbReference type="GO" id="GO:0005737">
    <property type="term" value="C:cytoplasm"/>
    <property type="evidence" value="ECO:0007669"/>
    <property type="project" value="UniProtKB-SubCell"/>
</dbReference>
<feature type="binding site" evidence="9">
    <location>
        <position position="70"/>
    </location>
    <ligand>
        <name>[4Fe-4S] cluster</name>
        <dbReference type="ChEBI" id="CHEBI:49883"/>
        <label>1</label>
    </ligand>
</feature>
<comment type="caution">
    <text evidence="11">The sequence shown here is derived from an EMBL/GenBank/DDBJ whole genome shotgun (WGS) entry which is preliminary data.</text>
</comment>
<dbReference type="Pfam" id="PF04055">
    <property type="entry name" value="Radical_SAM"/>
    <property type="match status" value="1"/>
</dbReference>
<dbReference type="PIRSF" id="PIRSF005963">
    <property type="entry name" value="Lipoyl_synth"/>
    <property type="match status" value="1"/>
</dbReference>
<comment type="similarity">
    <text evidence="9">Belongs to the radical SAM superfamily. Lipoyl synthase family.</text>
</comment>
<reference evidence="11" key="1">
    <citation type="submission" date="2020-10" db="EMBL/GenBank/DDBJ databases">
        <authorList>
            <person name="Gilroy R."/>
        </authorList>
    </citation>
    <scope>NUCLEOTIDE SEQUENCE</scope>
    <source>
        <strain evidence="11">2889</strain>
    </source>
</reference>
<comment type="catalytic activity">
    <reaction evidence="8 9">
        <text>[[Fe-S] cluster scaffold protein carrying a second [4Fe-4S](2+) cluster] + N(6)-octanoyl-L-lysyl-[protein] + 2 oxidized [2Fe-2S]-[ferredoxin] + 2 S-adenosyl-L-methionine + 4 H(+) = [[Fe-S] cluster scaffold protein] + N(6)-[(R)-dihydrolipoyl]-L-lysyl-[protein] + 4 Fe(3+) + 2 hydrogen sulfide + 2 5'-deoxyadenosine + 2 L-methionine + 2 reduced [2Fe-2S]-[ferredoxin]</text>
        <dbReference type="Rhea" id="RHEA:16585"/>
        <dbReference type="Rhea" id="RHEA-COMP:9928"/>
        <dbReference type="Rhea" id="RHEA-COMP:10000"/>
        <dbReference type="Rhea" id="RHEA-COMP:10001"/>
        <dbReference type="Rhea" id="RHEA-COMP:10475"/>
        <dbReference type="Rhea" id="RHEA-COMP:14568"/>
        <dbReference type="Rhea" id="RHEA-COMP:14569"/>
        <dbReference type="ChEBI" id="CHEBI:15378"/>
        <dbReference type="ChEBI" id="CHEBI:17319"/>
        <dbReference type="ChEBI" id="CHEBI:29034"/>
        <dbReference type="ChEBI" id="CHEBI:29919"/>
        <dbReference type="ChEBI" id="CHEBI:33722"/>
        <dbReference type="ChEBI" id="CHEBI:33737"/>
        <dbReference type="ChEBI" id="CHEBI:33738"/>
        <dbReference type="ChEBI" id="CHEBI:57844"/>
        <dbReference type="ChEBI" id="CHEBI:59789"/>
        <dbReference type="ChEBI" id="CHEBI:78809"/>
        <dbReference type="ChEBI" id="CHEBI:83100"/>
        <dbReference type="EC" id="2.8.1.8"/>
    </reaction>
</comment>
<dbReference type="SUPFAM" id="SSF102114">
    <property type="entry name" value="Radical SAM enzymes"/>
    <property type="match status" value="1"/>
</dbReference>
<evidence type="ECO:0000256" key="2">
    <source>
        <dbReference type="ARBA" id="ARBA00022490"/>
    </source>
</evidence>
<dbReference type="Pfam" id="PF16881">
    <property type="entry name" value="LIAS_N"/>
    <property type="match status" value="1"/>
</dbReference>
<evidence type="ECO:0000256" key="5">
    <source>
        <dbReference type="ARBA" id="ARBA00022723"/>
    </source>
</evidence>
<evidence type="ECO:0000259" key="10">
    <source>
        <dbReference type="PROSITE" id="PS51918"/>
    </source>
</evidence>
<evidence type="ECO:0000256" key="4">
    <source>
        <dbReference type="ARBA" id="ARBA00022691"/>
    </source>
</evidence>
<proteinExistence type="inferred from homology"/>
<evidence type="ECO:0000256" key="7">
    <source>
        <dbReference type="ARBA" id="ARBA00023014"/>
    </source>
</evidence>
<dbReference type="SFLD" id="SFLDF00271">
    <property type="entry name" value="lipoyl_synthase"/>
    <property type="match status" value="1"/>
</dbReference>
<feature type="binding site" evidence="9">
    <location>
        <position position="95"/>
    </location>
    <ligand>
        <name>[4Fe-4S] cluster</name>
        <dbReference type="ChEBI" id="CHEBI:49883"/>
        <label>2</label>
        <note>4Fe-4S-S-AdoMet</note>
    </ligand>
</feature>
<feature type="binding site" evidence="9">
    <location>
        <position position="98"/>
    </location>
    <ligand>
        <name>[4Fe-4S] cluster</name>
        <dbReference type="ChEBI" id="CHEBI:49883"/>
        <label>2</label>
        <note>4Fe-4S-S-AdoMet</note>
    </ligand>
</feature>
<reference evidence="11" key="2">
    <citation type="journal article" date="2021" name="PeerJ">
        <title>Extensive microbial diversity within the chicken gut microbiome revealed by metagenomics and culture.</title>
        <authorList>
            <person name="Gilroy R."/>
            <person name="Ravi A."/>
            <person name="Getino M."/>
            <person name="Pursley I."/>
            <person name="Horton D.L."/>
            <person name="Alikhan N.F."/>
            <person name="Baker D."/>
            <person name="Gharbi K."/>
            <person name="Hall N."/>
            <person name="Watson M."/>
            <person name="Adriaenssens E.M."/>
            <person name="Foster-Nyarko E."/>
            <person name="Jarju S."/>
            <person name="Secka A."/>
            <person name="Antonio M."/>
            <person name="Oren A."/>
            <person name="Chaudhuri R.R."/>
            <person name="La Ragione R."/>
            <person name="Hildebrand F."/>
            <person name="Pallen M.J."/>
        </authorList>
    </citation>
    <scope>NUCLEOTIDE SEQUENCE</scope>
    <source>
        <strain evidence="11">2889</strain>
    </source>
</reference>